<organism evidence="1 2">
    <name type="scientific">Lactobacillus rodentium</name>
    <dbReference type="NCBI Taxonomy" id="947835"/>
    <lineage>
        <taxon>Bacteria</taxon>
        <taxon>Bacillati</taxon>
        <taxon>Bacillota</taxon>
        <taxon>Bacilli</taxon>
        <taxon>Lactobacillales</taxon>
        <taxon>Lactobacillaceae</taxon>
        <taxon>Lactobacillus</taxon>
    </lineage>
</organism>
<comment type="caution">
    <text evidence="1">The sequence shown here is derived from an EMBL/GenBank/DDBJ whole genome shotgun (WGS) entry which is preliminary data.</text>
</comment>
<dbReference type="RefSeq" id="WP_133297773.1">
    <property type="nucleotide sequence ID" value="NZ_BFBY01000002.1"/>
</dbReference>
<dbReference type="Proteomes" id="UP000257317">
    <property type="component" value="Unassembled WGS sequence"/>
</dbReference>
<protein>
    <submittedName>
        <fullName evidence="1">Uncharacterized protein</fullName>
    </submittedName>
</protein>
<dbReference type="EMBL" id="BFBY01000002">
    <property type="protein sequence ID" value="GBG04421.1"/>
    <property type="molecule type" value="Genomic_DNA"/>
</dbReference>
<evidence type="ECO:0000313" key="1">
    <source>
        <dbReference type="EMBL" id="GBG04421.1"/>
    </source>
</evidence>
<dbReference type="OrthoDB" id="2456253at2"/>
<reference evidence="2" key="1">
    <citation type="submission" date="2018-03" db="EMBL/GenBank/DDBJ databases">
        <title>New taxa in the Lactobacillus gasseri group.</title>
        <authorList>
            <person name="Tanizawa Y."/>
            <person name="Tohno M."/>
            <person name="Endo A."/>
            <person name="Arita M."/>
        </authorList>
    </citation>
    <scope>NUCLEOTIDE SEQUENCE [LARGE SCALE GENOMIC DNA]</scope>
    <source>
        <strain evidence="2">DSM 24759</strain>
    </source>
</reference>
<gene>
    <name evidence="1" type="ORF">LrDSM24759_03350</name>
</gene>
<sequence>MENEIEHRKGFRQGSRPICAIYAFLNGIAFDGDFKQNTINKIAKDLWEKAIKKNINIEEVYHNDDFIGSNANSYSLIGEFFSSNALYAFLNNEKDQILNILNELKIQDYEIDKIKCVEKFEKELKIDSQNKKGSWSFYIIPINSGDCPKSSKKSTHNMHWICFIQDSTGHILDSSVSLFQKCFHKASYNEKKALKNAKISDKKTNLYH</sequence>
<keyword evidence="2" id="KW-1185">Reference proteome</keyword>
<accession>A0A2Z6T769</accession>
<proteinExistence type="predicted"/>
<name>A0A2Z6T769_9LACO</name>
<dbReference type="AlphaFoldDB" id="A0A2Z6T769"/>
<evidence type="ECO:0000313" key="2">
    <source>
        <dbReference type="Proteomes" id="UP000257317"/>
    </source>
</evidence>